<dbReference type="GO" id="GO:0005096">
    <property type="term" value="F:GTPase activator activity"/>
    <property type="evidence" value="ECO:0007669"/>
    <property type="project" value="UniProtKB-KW"/>
</dbReference>
<dbReference type="FunFam" id="2.10.110.10:FF:000121">
    <property type="entry name" value="Rho GTPase activator Rga"/>
    <property type="match status" value="1"/>
</dbReference>
<feature type="compositionally biased region" description="Basic and acidic residues" evidence="6">
    <location>
        <begin position="296"/>
        <end position="327"/>
    </location>
</feature>
<evidence type="ECO:0000256" key="2">
    <source>
        <dbReference type="ARBA" id="ARBA00022723"/>
    </source>
</evidence>
<gene>
    <name evidence="9" type="ORF">PECM_004811</name>
</gene>
<evidence type="ECO:0000259" key="8">
    <source>
        <dbReference type="PROSITE" id="PS50238"/>
    </source>
</evidence>
<evidence type="ECO:0000313" key="9">
    <source>
        <dbReference type="EMBL" id="KAF7717104.1"/>
    </source>
</evidence>
<dbReference type="PROSITE" id="PS50023">
    <property type="entry name" value="LIM_DOMAIN_2"/>
    <property type="match status" value="1"/>
</dbReference>
<dbReference type="GO" id="GO:0005938">
    <property type="term" value="C:cell cortex"/>
    <property type="evidence" value="ECO:0007669"/>
    <property type="project" value="UniProtKB-ARBA"/>
</dbReference>
<feature type="compositionally biased region" description="Polar residues" evidence="6">
    <location>
        <begin position="386"/>
        <end position="395"/>
    </location>
</feature>
<dbReference type="Pfam" id="PF00412">
    <property type="entry name" value="LIM"/>
    <property type="match status" value="1"/>
</dbReference>
<feature type="domain" description="Rho-GAP" evidence="8">
    <location>
        <begin position="839"/>
        <end position="1027"/>
    </location>
</feature>
<dbReference type="Gene3D" id="1.10.555.10">
    <property type="entry name" value="Rho GTPase activation protein"/>
    <property type="match status" value="1"/>
</dbReference>
<dbReference type="CDD" id="cd00159">
    <property type="entry name" value="RhoGAP"/>
    <property type="match status" value="1"/>
</dbReference>
<dbReference type="InterPro" id="IPR050729">
    <property type="entry name" value="Rho-GAP"/>
</dbReference>
<dbReference type="PANTHER" id="PTHR23176:SF128">
    <property type="entry name" value="RHO GTPASE-ACTIVATING PROTEIN RGD1"/>
    <property type="match status" value="1"/>
</dbReference>
<evidence type="ECO:0000259" key="7">
    <source>
        <dbReference type="PROSITE" id="PS50023"/>
    </source>
</evidence>
<keyword evidence="10" id="KW-1185">Reference proteome</keyword>
<feature type="coiled-coil region" evidence="5">
    <location>
        <begin position="633"/>
        <end position="667"/>
    </location>
</feature>
<feature type="region of interest" description="Disordered" evidence="6">
    <location>
        <begin position="780"/>
        <end position="802"/>
    </location>
</feature>
<feature type="compositionally biased region" description="Basic and acidic residues" evidence="6">
    <location>
        <begin position="490"/>
        <end position="506"/>
    </location>
</feature>
<protein>
    <submittedName>
        <fullName evidence="9">Uncharacterized protein</fullName>
    </submittedName>
</protein>
<dbReference type="Gene3D" id="2.10.110.10">
    <property type="entry name" value="Cysteine Rich Protein"/>
    <property type="match status" value="2"/>
</dbReference>
<keyword evidence="5" id="KW-0175">Coiled coil</keyword>
<dbReference type="PANTHER" id="PTHR23176">
    <property type="entry name" value="RHO/RAC/CDC GTPASE-ACTIVATING PROTEIN"/>
    <property type="match status" value="1"/>
</dbReference>
<feature type="region of interest" description="Disordered" evidence="6">
    <location>
        <begin position="137"/>
        <end position="160"/>
    </location>
</feature>
<keyword evidence="2 4" id="KW-0479">Metal-binding</keyword>
<feature type="compositionally biased region" description="Polar residues" evidence="6">
    <location>
        <begin position="271"/>
        <end position="281"/>
    </location>
</feature>
<dbReference type="SMART" id="SM00132">
    <property type="entry name" value="LIM"/>
    <property type="match status" value="2"/>
</dbReference>
<evidence type="ECO:0000256" key="4">
    <source>
        <dbReference type="PROSITE-ProRule" id="PRU00125"/>
    </source>
</evidence>
<evidence type="ECO:0000256" key="5">
    <source>
        <dbReference type="SAM" id="Coils"/>
    </source>
</evidence>
<evidence type="ECO:0000256" key="1">
    <source>
        <dbReference type="ARBA" id="ARBA00022468"/>
    </source>
</evidence>
<comment type="caution">
    <text evidence="9">The sequence shown here is derived from an EMBL/GenBank/DDBJ whole genome shotgun (WGS) entry which is preliminary data.</text>
</comment>
<feature type="coiled-coil region" evidence="5">
    <location>
        <begin position="531"/>
        <end position="568"/>
    </location>
</feature>
<feature type="compositionally biased region" description="Low complexity" evidence="6">
    <location>
        <begin position="341"/>
        <end position="351"/>
    </location>
</feature>
<dbReference type="PROSITE" id="PS00478">
    <property type="entry name" value="LIM_DOMAIN_1"/>
    <property type="match status" value="1"/>
</dbReference>
<dbReference type="InterPro" id="IPR001781">
    <property type="entry name" value="Znf_LIM"/>
</dbReference>
<dbReference type="CDD" id="cd09394">
    <property type="entry name" value="LIM1_Rga"/>
    <property type="match status" value="1"/>
</dbReference>
<dbReference type="InterPro" id="IPR000198">
    <property type="entry name" value="RhoGAP_dom"/>
</dbReference>
<dbReference type="PROSITE" id="PS50238">
    <property type="entry name" value="RHOGAP"/>
    <property type="match status" value="1"/>
</dbReference>
<dbReference type="Pfam" id="PF00620">
    <property type="entry name" value="RhoGAP"/>
    <property type="match status" value="1"/>
</dbReference>
<organism evidence="9 10">
    <name type="scientific">Penicillium ucsense</name>
    <dbReference type="NCBI Taxonomy" id="2839758"/>
    <lineage>
        <taxon>Eukaryota</taxon>
        <taxon>Fungi</taxon>
        <taxon>Dikarya</taxon>
        <taxon>Ascomycota</taxon>
        <taxon>Pezizomycotina</taxon>
        <taxon>Eurotiomycetes</taxon>
        <taxon>Eurotiomycetidae</taxon>
        <taxon>Eurotiales</taxon>
        <taxon>Aspergillaceae</taxon>
        <taxon>Penicillium</taxon>
    </lineage>
</organism>
<feature type="compositionally biased region" description="Basic and acidic residues" evidence="6">
    <location>
        <begin position="375"/>
        <end position="385"/>
    </location>
</feature>
<dbReference type="SMART" id="SM00324">
    <property type="entry name" value="RhoGAP"/>
    <property type="match status" value="1"/>
</dbReference>
<feature type="compositionally biased region" description="Basic and acidic residues" evidence="6">
    <location>
        <begin position="464"/>
        <end position="473"/>
    </location>
</feature>
<dbReference type="GO" id="GO:0046872">
    <property type="term" value="F:metal ion binding"/>
    <property type="evidence" value="ECO:0007669"/>
    <property type="project" value="UniProtKB-KW"/>
</dbReference>
<evidence type="ECO:0000313" key="10">
    <source>
        <dbReference type="Proteomes" id="UP000631181"/>
    </source>
</evidence>
<feature type="compositionally biased region" description="Basic and acidic residues" evidence="6">
    <location>
        <begin position="402"/>
        <end position="411"/>
    </location>
</feature>
<proteinExistence type="predicted"/>
<feature type="compositionally biased region" description="Basic and acidic residues" evidence="6">
    <location>
        <begin position="183"/>
        <end position="197"/>
    </location>
</feature>
<dbReference type="Proteomes" id="UP000631181">
    <property type="component" value="Unassembled WGS sequence"/>
</dbReference>
<reference evidence="9" key="1">
    <citation type="journal article" date="2020" name="Front. Microbiol.">
        <title>Gene regulatory networks of Penicillium echinulatum 2HH and Penicillium oxalicum 114-2 inferred by a computational biology approach.</title>
        <authorList>
            <person name="Lenz A.R."/>
            <person name="Galan-Vasquez E."/>
            <person name="Balbinot E."/>
            <person name="De Abreu F.P."/>
            <person name="De Oliveira N.S."/>
            <person name="Da Rosa L.O."/>
            <person name="De Avila E Silva S."/>
            <person name="Camassola M."/>
            <person name="Dillon A.J.P."/>
            <person name="Perez-Rueda E."/>
        </authorList>
    </citation>
    <scope>NUCLEOTIDE SEQUENCE</scope>
    <source>
        <strain evidence="9">S1M29</strain>
    </source>
</reference>
<dbReference type="OrthoDB" id="79452at2759"/>
<evidence type="ECO:0000256" key="6">
    <source>
        <dbReference type="SAM" id="MobiDB-lite"/>
    </source>
</evidence>
<feature type="region of interest" description="Disordered" evidence="6">
    <location>
        <begin position="178"/>
        <end position="197"/>
    </location>
</feature>
<evidence type="ECO:0000256" key="3">
    <source>
        <dbReference type="ARBA" id="ARBA00022833"/>
    </source>
</evidence>
<feature type="compositionally biased region" description="Basic and acidic residues" evidence="6">
    <location>
        <begin position="434"/>
        <end position="444"/>
    </location>
</feature>
<dbReference type="InterPro" id="IPR008936">
    <property type="entry name" value="Rho_GTPase_activation_prot"/>
</dbReference>
<accession>A0A8J8W546</accession>
<dbReference type="FunFam" id="2.10.110.10:FF:000044">
    <property type="entry name" value="Rho GTPase activator Rga"/>
    <property type="match status" value="1"/>
</dbReference>
<dbReference type="GO" id="GO:0007165">
    <property type="term" value="P:signal transduction"/>
    <property type="evidence" value="ECO:0007669"/>
    <property type="project" value="InterPro"/>
</dbReference>
<dbReference type="SUPFAM" id="SSF48350">
    <property type="entry name" value="GTPase activation domain, GAP"/>
    <property type="match status" value="1"/>
</dbReference>
<keyword evidence="4" id="KW-0440">LIM domain</keyword>
<dbReference type="EMBL" id="WIWV01000031">
    <property type="protein sequence ID" value="KAF7717104.1"/>
    <property type="molecule type" value="Genomic_DNA"/>
</dbReference>
<name>A0A8J8W546_9EURO</name>
<sequence length="1030" mass="113182">MESPALHPDSPLDQDEVPYPCMGCGEILEEGKAFELSGQRWHIDCFRCSTCGTLLDSDAHLLLLGDGSLICSNCTYSCNSCGNKIEDLAILTGDQAFCAQCFRCRNCKRKIENLRYARTSQGIFCMDCHESLMQRRRKKKAGATSKRPGAPGVKLDKSLPSLPLSMEDARSIDEAASDIVDADTPRGHTENHGESARADISAAGLQSPTDNLLLPSSTYRSSRQIAEDRAAENTVGGGEFLIPLAFDPSETYRESSQPQSQQELPRDYFNSVKSSEPSHMNSYDRDHTLEPPSHTSSEHASPHIAYQEKGREPRDTDVSRRDLDGRTGRPAKPSTAHSDMPRLSRPASARSSRSDLHLAFRDASGSPSTSARPSAELRRPHEHTNGDASRSQRPNTMAHIPKRGDSLEGRHQQSSQKDSNAPLVSSPYIGSSKASDHSATDQARRPAVSGITSFDGAGSPSRLRNGETDHDQTSESLLRRISSSVRHGRSLSDRSIRLGKESKEPRSPASGGSIATDLGSPTAGTTQAEEIAWLRSELRKERKRANDMEAAMNAAADVKQVNTELSEKRSTMVVLDAQREIVLRELTVLTEHLEAEKRGAVGGPLDLGKFSNQVLRELAESIHKLKESYSPQIEEMIQKRNDLSDELANLNRQKEKAFQEFEQLSLKNAQLAELNNTLVHQIQELYKSTSDGQRGGNGLGLISHGKDKSIGSLETLKPSIDGLASSISTAHISDDIETQTATATIVPGPQVVNVRKGKFMNWKKGGQNVAKGVKGLKGAFMSSENGETGGGLPRSQTQDPSRQGFGFFGNQRGKQGGKMSQADSTPVLTEVAAGGLFGTDLEARMEHEKSIIPAIITRCIQEVELRGMDMEGIYRKSGAASAIQGIREGFERSPFDYDISDPDLDIHAVTSALKQYFRKLPMPLITYDVYDKIIDSADVTHTPTRIDLLQKNLSELPRVHRDVLEFLVFHLKRVVERQDENLMTSQNIAVVFAPTIMRPESLAREMTDVQKKNDILKFLVDNCQDIFQGM</sequence>
<dbReference type="FunFam" id="1.10.555.10:FF:000043">
    <property type="entry name" value="Rho GTPase activator Rga"/>
    <property type="match status" value="1"/>
</dbReference>
<dbReference type="AlphaFoldDB" id="A0A8J8W546"/>
<feature type="compositionally biased region" description="Polar residues" evidence="6">
    <location>
        <begin position="412"/>
        <end position="433"/>
    </location>
</feature>
<feature type="domain" description="LIM zinc-binding" evidence="7">
    <location>
        <begin position="19"/>
        <end position="81"/>
    </location>
</feature>
<keyword evidence="3 4" id="KW-0862">Zinc</keyword>
<keyword evidence="1" id="KW-0343">GTPase activation</keyword>
<feature type="region of interest" description="Disordered" evidence="6">
    <location>
        <begin position="271"/>
        <end position="526"/>
    </location>
</feature>
<dbReference type="CDD" id="cd09395">
    <property type="entry name" value="LIM2_Rga"/>
    <property type="match status" value="1"/>
</dbReference>